<keyword evidence="2" id="KW-1185">Reference proteome</keyword>
<dbReference type="AlphaFoldDB" id="A0A0F9WU16"/>
<dbReference type="Proteomes" id="UP000034350">
    <property type="component" value="Unassembled WGS sequence"/>
</dbReference>
<dbReference type="GeneID" id="36320470"/>
<evidence type="ECO:0000313" key="1">
    <source>
        <dbReference type="EMBL" id="KKO76308.1"/>
    </source>
</evidence>
<dbReference type="VEuPathDB" id="MicrosporidiaDB:AAJ76_400020247"/>
<comment type="caution">
    <text evidence="1">The sequence shown here is derived from an EMBL/GenBank/DDBJ whole genome shotgun (WGS) entry which is preliminary data.</text>
</comment>
<gene>
    <name evidence="1" type="ORF">AAJ76_400020247</name>
</gene>
<sequence>MLYSSRQITCFKACIGFTPHRIFTIRAKRLNLLYFEKIFFFFSLSNSSKNYLLF</sequence>
<evidence type="ECO:0000313" key="2">
    <source>
        <dbReference type="Proteomes" id="UP000034350"/>
    </source>
</evidence>
<protein>
    <submittedName>
        <fullName evidence="1">Uncharacterized protein</fullName>
    </submittedName>
</protein>
<name>A0A0F9WU16_9MICR</name>
<dbReference type="EMBL" id="JPQZ01000004">
    <property type="protein sequence ID" value="KKO76308.1"/>
    <property type="molecule type" value="Genomic_DNA"/>
</dbReference>
<proteinExistence type="predicted"/>
<accession>A0A0F9WU16</accession>
<reference evidence="1 2" key="1">
    <citation type="journal article" date="2015" name="Environ. Microbiol.">
        <title>Genome analyses suggest the presence of polyploidy and recent human-driven expansions in eight global populations of the honeybee pathogen Nosema ceranae.</title>
        <authorList>
            <person name="Pelin A."/>
            <person name="Selman M."/>
            <person name="Aris-Brosou S."/>
            <person name="Farinelli L."/>
            <person name="Corradi N."/>
        </authorList>
    </citation>
    <scope>NUCLEOTIDE SEQUENCE [LARGE SCALE GENOMIC DNA]</scope>
    <source>
        <strain evidence="1 2">PA08 1199</strain>
    </source>
</reference>
<organism evidence="1 2">
    <name type="scientific">Vairimorpha ceranae</name>
    <dbReference type="NCBI Taxonomy" id="40302"/>
    <lineage>
        <taxon>Eukaryota</taxon>
        <taxon>Fungi</taxon>
        <taxon>Fungi incertae sedis</taxon>
        <taxon>Microsporidia</taxon>
        <taxon>Nosematidae</taxon>
        <taxon>Vairimorpha</taxon>
    </lineage>
</organism>
<dbReference type="RefSeq" id="XP_024332050.1">
    <property type="nucleotide sequence ID" value="XM_024475524.1"/>
</dbReference>